<keyword evidence="1" id="KW-0812">Transmembrane</keyword>
<reference evidence="2 3" key="1">
    <citation type="submission" date="2023-09" db="EMBL/GenBank/DDBJ databases">
        <authorList>
            <person name="Wang M."/>
        </authorList>
    </citation>
    <scope>NUCLEOTIDE SEQUENCE [LARGE SCALE GENOMIC DNA]</scope>
    <source>
        <strain evidence="2">GT-2023</strain>
        <tissue evidence="2">Liver</tissue>
    </source>
</reference>
<sequence>MFVDNNVSIHQHNIDLYFHFTAILLLMFYLCIHTSDSEPNLSPLVNLSVRQYREGTLGPTAGHFSVSDRPLARPGRNKCVPLSKHLSTTLSSALISQTLLLSKCDTDRSLHVHEQPLPKASCF</sequence>
<organism evidence="2 3">
    <name type="scientific">Cirrhinus molitorella</name>
    <name type="common">mud carp</name>
    <dbReference type="NCBI Taxonomy" id="172907"/>
    <lineage>
        <taxon>Eukaryota</taxon>
        <taxon>Metazoa</taxon>
        <taxon>Chordata</taxon>
        <taxon>Craniata</taxon>
        <taxon>Vertebrata</taxon>
        <taxon>Euteleostomi</taxon>
        <taxon>Actinopterygii</taxon>
        <taxon>Neopterygii</taxon>
        <taxon>Teleostei</taxon>
        <taxon>Ostariophysi</taxon>
        <taxon>Cypriniformes</taxon>
        <taxon>Cyprinidae</taxon>
        <taxon>Labeoninae</taxon>
        <taxon>Labeonini</taxon>
        <taxon>Cirrhinus</taxon>
    </lineage>
</organism>
<keyword evidence="1" id="KW-0472">Membrane</keyword>
<dbReference type="EMBL" id="JAYMGO010000014">
    <property type="protein sequence ID" value="KAL1262534.1"/>
    <property type="molecule type" value="Genomic_DNA"/>
</dbReference>
<gene>
    <name evidence="2" type="ORF">QQF64_007799</name>
</gene>
<protein>
    <submittedName>
        <fullName evidence="2">Uncharacterized protein</fullName>
    </submittedName>
</protein>
<accession>A0ABR3MBM8</accession>
<evidence type="ECO:0000313" key="2">
    <source>
        <dbReference type="EMBL" id="KAL1262534.1"/>
    </source>
</evidence>
<comment type="caution">
    <text evidence="2">The sequence shown here is derived from an EMBL/GenBank/DDBJ whole genome shotgun (WGS) entry which is preliminary data.</text>
</comment>
<evidence type="ECO:0000256" key="1">
    <source>
        <dbReference type="SAM" id="Phobius"/>
    </source>
</evidence>
<feature type="transmembrane region" description="Helical" evidence="1">
    <location>
        <begin position="16"/>
        <end position="32"/>
    </location>
</feature>
<dbReference type="Proteomes" id="UP001558613">
    <property type="component" value="Unassembled WGS sequence"/>
</dbReference>
<name>A0ABR3MBM8_9TELE</name>
<proteinExistence type="predicted"/>
<keyword evidence="1" id="KW-1133">Transmembrane helix</keyword>
<evidence type="ECO:0000313" key="3">
    <source>
        <dbReference type="Proteomes" id="UP001558613"/>
    </source>
</evidence>
<keyword evidence="3" id="KW-1185">Reference proteome</keyword>